<sequence>MSKADDRQCRQPFDSFYSKSSLYLLYGGMRTSLFVTPHPLDGVSAENVGLKVGKGFFDLIEQQLEYKESGWRVKANVGGSRLFNLKMKVGTKTPGCARNNIQFGTDLSNFGSNNKDSKYSIGGMANFSVAGVLASARLKVFSDEAVEVFANADAAGVKLGCDMRATFAGSYCGFLGASYGLPASFPFLKNVHVGSVLSLPDLRKSFGLFAEVPAPVEKAVFGVELFDSPRALLLGTELVLDAENSICAKADDNGTAHVSFIKRFKGIELRMAVETSFFDMSVGRFGAQVTLKQ</sequence>
<dbReference type="EMBL" id="HBGE01030015">
    <property type="protein sequence ID" value="CAD9122669.1"/>
    <property type="molecule type" value="Transcribed_RNA"/>
</dbReference>
<organism evidence="1">
    <name type="scientific">Alexandrium catenella</name>
    <name type="common">Red tide dinoflagellate</name>
    <name type="synonym">Gonyaulax catenella</name>
    <dbReference type="NCBI Taxonomy" id="2925"/>
    <lineage>
        <taxon>Eukaryota</taxon>
        <taxon>Sar</taxon>
        <taxon>Alveolata</taxon>
        <taxon>Dinophyceae</taxon>
        <taxon>Gonyaulacales</taxon>
        <taxon>Pyrocystaceae</taxon>
        <taxon>Alexandrium</taxon>
    </lineage>
</organism>
<dbReference type="AlphaFoldDB" id="A0A7S1Q816"/>
<gene>
    <name evidence="1" type="ORF">ACAT0790_LOCUS18063</name>
</gene>
<evidence type="ECO:0000313" key="1">
    <source>
        <dbReference type="EMBL" id="CAD9122669.1"/>
    </source>
</evidence>
<proteinExistence type="predicted"/>
<name>A0A7S1Q816_ALECA</name>
<protein>
    <submittedName>
        <fullName evidence="1">Uncharacterized protein</fullName>
    </submittedName>
</protein>
<accession>A0A7S1Q816</accession>
<reference evidence="1" key="1">
    <citation type="submission" date="2021-01" db="EMBL/GenBank/DDBJ databases">
        <authorList>
            <person name="Corre E."/>
            <person name="Pelletier E."/>
            <person name="Niang G."/>
            <person name="Scheremetjew M."/>
            <person name="Finn R."/>
            <person name="Kale V."/>
            <person name="Holt S."/>
            <person name="Cochrane G."/>
            <person name="Meng A."/>
            <person name="Brown T."/>
            <person name="Cohen L."/>
        </authorList>
    </citation>
    <scope>NUCLEOTIDE SEQUENCE</scope>
    <source>
        <strain evidence="1">OF101</strain>
    </source>
</reference>